<dbReference type="Proteomes" id="UP000663854">
    <property type="component" value="Unassembled WGS sequence"/>
</dbReference>
<keyword evidence="6" id="KW-1185">Reference proteome</keyword>
<reference evidence="3" key="1">
    <citation type="submission" date="2021-02" db="EMBL/GenBank/DDBJ databases">
        <authorList>
            <person name="Nowell W R."/>
        </authorList>
    </citation>
    <scope>NUCLEOTIDE SEQUENCE</scope>
</reference>
<organism evidence="3 5">
    <name type="scientific">Rotaria sordida</name>
    <dbReference type="NCBI Taxonomy" id="392033"/>
    <lineage>
        <taxon>Eukaryota</taxon>
        <taxon>Metazoa</taxon>
        <taxon>Spiralia</taxon>
        <taxon>Gnathifera</taxon>
        <taxon>Rotifera</taxon>
        <taxon>Eurotatoria</taxon>
        <taxon>Bdelloidea</taxon>
        <taxon>Philodinida</taxon>
        <taxon>Philodinidae</taxon>
        <taxon>Rotaria</taxon>
    </lineage>
</organism>
<feature type="coiled-coil region" evidence="1">
    <location>
        <begin position="1048"/>
        <end position="1121"/>
    </location>
</feature>
<comment type="caution">
    <text evidence="3">The sequence shown here is derived from an EMBL/GenBank/DDBJ whole genome shotgun (WGS) entry which is preliminary data.</text>
</comment>
<feature type="coiled-coil region" evidence="1">
    <location>
        <begin position="1488"/>
        <end position="1518"/>
    </location>
</feature>
<evidence type="ECO:0000313" key="3">
    <source>
        <dbReference type="EMBL" id="CAF1207272.1"/>
    </source>
</evidence>
<feature type="coiled-coil region" evidence="1">
    <location>
        <begin position="958"/>
        <end position="985"/>
    </location>
</feature>
<evidence type="ECO:0000313" key="6">
    <source>
        <dbReference type="Proteomes" id="UP000663870"/>
    </source>
</evidence>
<gene>
    <name evidence="4" type="ORF">JXQ802_LOCUS39382</name>
    <name evidence="3" type="ORF">PYM288_LOCUS25189</name>
</gene>
<name>A0A814WWW5_9BILA</name>
<keyword evidence="1" id="KW-0175">Coiled coil</keyword>
<feature type="region of interest" description="Disordered" evidence="2">
    <location>
        <begin position="1"/>
        <end position="22"/>
    </location>
</feature>
<dbReference type="InterPro" id="IPR027417">
    <property type="entry name" value="P-loop_NTPase"/>
</dbReference>
<dbReference type="EMBL" id="CAJNOL010002268">
    <property type="protein sequence ID" value="CAF1482475.1"/>
    <property type="molecule type" value="Genomic_DNA"/>
</dbReference>
<accession>A0A814WWW5</accession>
<dbReference type="Proteomes" id="UP000663870">
    <property type="component" value="Unassembled WGS sequence"/>
</dbReference>
<evidence type="ECO:0000313" key="5">
    <source>
        <dbReference type="Proteomes" id="UP000663854"/>
    </source>
</evidence>
<evidence type="ECO:0000256" key="1">
    <source>
        <dbReference type="SAM" id="Coils"/>
    </source>
</evidence>
<dbReference type="Gene3D" id="3.40.50.300">
    <property type="entry name" value="P-loop containing nucleotide triphosphate hydrolases"/>
    <property type="match status" value="1"/>
</dbReference>
<dbReference type="EMBL" id="CAJNOH010001347">
    <property type="protein sequence ID" value="CAF1207272.1"/>
    <property type="molecule type" value="Genomic_DNA"/>
</dbReference>
<dbReference type="SUPFAM" id="SSF52540">
    <property type="entry name" value="P-loop containing nucleoside triphosphate hydrolases"/>
    <property type="match status" value="1"/>
</dbReference>
<proteinExistence type="predicted"/>
<evidence type="ECO:0000313" key="4">
    <source>
        <dbReference type="EMBL" id="CAF1482475.1"/>
    </source>
</evidence>
<evidence type="ECO:0000256" key="2">
    <source>
        <dbReference type="SAM" id="MobiDB-lite"/>
    </source>
</evidence>
<protein>
    <submittedName>
        <fullName evidence="3">Uncharacterized protein</fullName>
    </submittedName>
</protein>
<sequence length="1719" mass="201740">MTQLGERTKRTEERIQQYKDEDRNDEAKIEEKYLNALKQLKDLSEEISLKSALLLSQNIDKLDLSELENRLTYGLEKYKIKDVTQLTERIKRSKKRIEQYEDEDRTDAAEQEIRYVRDLEQLQRITEEIFYRKSTEPILKNDDALHQKTRAEEIIGNVSDSRTFREEENKRADLKNLLDDLAHMPYCAEKTIMELLADFQQTLLRDCIVNKMPDSVIMKLGKLQDQIQKEELFSEQIKTYLQDLNQAIHNEDCSSIVRILTNLLKKTRPLYLQEIQRLIEKTKKTAELISDKDIILLVGITGSGKSTTIQFLTGAKMKDTLVEIAPGRFLEHITIYGPVRNVGLNSVTSSPLSKSETRYIIPITVKLEDIFGLHETGEIILCDAPGFGDTTGPEVDIANSVGVIEALKNCKSVKILALSSYRSLGDRGQGIQKLAHILINMIRGIEDRLYGILYAFTKYPSTTDIHALLSDIKASKVDTDPLLQSDNVFVTVLTDMIDKTRNGVEKIDPIHGNPKSLIQKLKSLKGIYYPGEVIRFSMSEETQNIILNQVEKYKLSIMCALKHKDIDLIMYCFNNFKFLSDLIKQSFVRDAYEDSIRFISENIQQYCTDVIEKFNRYLVSQDGLKEEDIREYKTAHNYIQQIQNLKEHLGSKLVSSKVFIENILSKLEKRNIELQEQDLYSPSIRIYLDNFRLLQNSFNDLESYYKNICQDFTERFESTLIKSVPELISKNECKQVAERIYIISRCLPILNYHLNGKVEENYHDIIKLMLQHLNSFSEETNSILMKITLNNDDIKILHDYMILLSSAKETSLLQNQIFEYIEIMKIKNNISIETIKDLNKIYDEFIVKIIKYFNDINLRIEELLKNHGPYAFEDIERLVIQMEMIRTLPDVESKTARTFYHSIQNIRGYMQQLQRDAENVLHTLDHQSGVIDFRPLSRLLLRLKKTEWIDRICEGTYNSMIRHIRDELEERANQLESRLMRLDLSLKFPENIRLALEIIEKIESMNILENTIPILKNYRDRINEYFIKIINEVFNHIKKTFNFANKTIDHLKQELIEIEQIKNEYDTLYPARSYLRKFGYSDRDILNQKIENLRVQHDVELKEAEAEKSRMESQLDNFNITIRHYQHLTSSKIGFGIFGRLFNTIGIGVERVDIQPNEYLKQKGYLNIEIFNDTMTKVQKDYDKQLRLIEQRRTEFNNTLTHFESIIKEYDSLLASSNLISSEVIDFLQEKGQYSYELLEKTIQEKKKILTEYEKCKQKYYFTDKLDALVANNALIYISNCEKVGHHHVKKVAADMSDFLRKYIEEYGDFLNKEIIKNFANIINLDESDPNQYSNNLEKCFEELFSLNKYTLVFESLHGVDKIEHWRQQVFNYHRLLDNKMEVYKIDGINKELRSTSIIAQALSCLDRFCRDKEFRALHRQCQFDIAKRSREAYDRAIDYVSKEDYANANFELDDVIEDPPNQKFLTQIKNKLQPSLSKVIKNTKTCAHHLNGKIERVEDNRNEIREINENIEKIRIVLNEHHIMELIDKPTKEVLQNFENEINEILSKAILNAIENIKMFIEANSFLEAEQYMKNLKHAQNGLASYYTSKSVYNKIEELEIKLNCLVSDILQRYDFSDINNYSKNPPKDLITQLKKVISGGYAKYTQVHTSLMEKIQDNFSRAIDKVHQNSLNDRSTKIRSIKYAFHFLPEELKTIFQFQIDELNQSNVDQNRPLEFD</sequence>